<evidence type="ECO:0000256" key="1">
    <source>
        <dbReference type="SAM" id="MobiDB-lite"/>
    </source>
</evidence>
<accession>A0A133NUS7</accession>
<dbReference type="AlphaFoldDB" id="A0A133NUS7"/>
<organism evidence="3 4">
    <name type="scientific">Gardnerella vaginalis</name>
    <dbReference type="NCBI Taxonomy" id="2702"/>
    <lineage>
        <taxon>Bacteria</taxon>
        <taxon>Bacillati</taxon>
        <taxon>Actinomycetota</taxon>
        <taxon>Actinomycetes</taxon>
        <taxon>Bifidobacteriales</taxon>
        <taxon>Bifidobacteriaceae</taxon>
        <taxon>Gardnerella</taxon>
    </lineage>
</organism>
<dbReference type="Proteomes" id="UP000070687">
    <property type="component" value="Unassembled WGS sequence"/>
</dbReference>
<protein>
    <submittedName>
        <fullName evidence="3">Uncharacterized protein</fullName>
    </submittedName>
</protein>
<feature type="signal peptide" evidence="2">
    <location>
        <begin position="1"/>
        <end position="23"/>
    </location>
</feature>
<dbReference type="EMBL" id="LRQB01000053">
    <property type="protein sequence ID" value="KXA20038.1"/>
    <property type="molecule type" value="Genomic_DNA"/>
</dbReference>
<dbReference type="OrthoDB" id="9913841at2"/>
<name>A0A133NUS7_GARVA</name>
<feature type="compositionally biased region" description="Pro residues" evidence="1">
    <location>
        <begin position="206"/>
        <end position="224"/>
    </location>
</feature>
<gene>
    <name evidence="3" type="ORF">HMPREF3208_00877</name>
</gene>
<comment type="caution">
    <text evidence="3">The sequence shown here is derived from an EMBL/GenBank/DDBJ whole genome shotgun (WGS) entry which is preliminary data.</text>
</comment>
<evidence type="ECO:0000313" key="4">
    <source>
        <dbReference type="Proteomes" id="UP000070687"/>
    </source>
</evidence>
<feature type="chain" id="PRO_5038660980" evidence="2">
    <location>
        <begin position="24"/>
        <end position="350"/>
    </location>
</feature>
<feature type="region of interest" description="Disordered" evidence="1">
    <location>
        <begin position="194"/>
        <end position="242"/>
    </location>
</feature>
<dbReference type="RefSeq" id="WP_064347326.1">
    <property type="nucleotide sequence ID" value="NZ_KQ956862.1"/>
</dbReference>
<evidence type="ECO:0000313" key="3">
    <source>
        <dbReference type="EMBL" id="KXA20038.1"/>
    </source>
</evidence>
<keyword evidence="2" id="KW-0732">Signal</keyword>
<evidence type="ECO:0000256" key="2">
    <source>
        <dbReference type="SAM" id="SignalP"/>
    </source>
</evidence>
<sequence>MLKKKAIGAFVAAATLLSGFAFASLAPVAFANDDNSGSDIEKNCEVREKDEEFHIGIYTRTLYCKDSSSSEYHEASLAERKEWSIAVAKRLNVPGELFIGDAHDWCDGIFCPLGPFVDYDRVDNYINEKLKTSDVFCYYALRGGFLHSMDETGRRRDVVTSGGPEYCDKNGCKDASIGTNEYKVCKAHGYFNDGEDHKSGSDQTPAPAPAPAPAPKPAPAPAPAPEHHGMTPAPAPSVLDSLTPALDDNIDFSEMLDMADFDVDALGDLSDLGNMNVGDFVGTGSVDNFGDADTPSGVDDFNIGDFDLSDFDFADLLDDLGDLDLDDLATADVADADSSVPAVPVGVVAR</sequence>
<reference evidence="3 4" key="1">
    <citation type="submission" date="2016-01" db="EMBL/GenBank/DDBJ databases">
        <authorList>
            <person name="Oliw E.H."/>
        </authorList>
    </citation>
    <scope>NUCLEOTIDE SEQUENCE [LARGE SCALE GENOMIC DNA]</scope>
    <source>
        <strain evidence="3 4">PSS_7772B</strain>
    </source>
</reference>
<dbReference type="PATRIC" id="fig|2702.100.peg.857"/>
<proteinExistence type="predicted"/>